<dbReference type="PROSITE" id="PS51257">
    <property type="entry name" value="PROKAR_LIPOPROTEIN"/>
    <property type="match status" value="1"/>
</dbReference>
<gene>
    <name evidence="1" type="ORF">EDB92DRAFT_1070114</name>
</gene>
<reference evidence="1" key="1">
    <citation type="submission" date="2022-01" db="EMBL/GenBank/DDBJ databases">
        <title>Comparative genomics reveals a dynamic genome evolution in the ectomycorrhizal milk-cap (Lactarius) mushrooms.</title>
        <authorList>
            <consortium name="DOE Joint Genome Institute"/>
            <person name="Lebreton A."/>
            <person name="Tang N."/>
            <person name="Kuo A."/>
            <person name="LaButti K."/>
            <person name="Drula E."/>
            <person name="Barry K."/>
            <person name="Clum A."/>
            <person name="Lipzen A."/>
            <person name="Mousain D."/>
            <person name="Ng V."/>
            <person name="Wang R."/>
            <person name="Wang X."/>
            <person name="Dai Y."/>
            <person name="Henrissat B."/>
            <person name="Grigoriev I.V."/>
            <person name="Guerin-Laguette A."/>
            <person name="Yu F."/>
            <person name="Martin F.M."/>
        </authorList>
    </citation>
    <scope>NUCLEOTIDE SEQUENCE</scope>
    <source>
        <strain evidence="1">QP</strain>
    </source>
</reference>
<dbReference type="Proteomes" id="UP001201163">
    <property type="component" value="Unassembled WGS sequence"/>
</dbReference>
<sequence>MCVPRFGRNSTSSPLAAFACSSVPLSDCRSVYQPVAPRSITSAVACELQSWTKAVGGSNRAFRHRVGFASGDMTVFLVKGLDKKKYVQSIYSMNNLLPWSCCRPPHHRASTNVSNLFKYKLMMSTGVQFFTQPTACGCINSLLEKGTGRKKEQGDASPGRHW</sequence>
<evidence type="ECO:0000313" key="1">
    <source>
        <dbReference type="EMBL" id="KAH8988062.1"/>
    </source>
</evidence>
<dbReference type="AlphaFoldDB" id="A0AAD4LBS4"/>
<proteinExistence type="predicted"/>
<protein>
    <submittedName>
        <fullName evidence="1">Uncharacterized protein</fullName>
    </submittedName>
</protein>
<accession>A0AAD4LBS4</accession>
<name>A0AAD4LBS4_9AGAM</name>
<organism evidence="1 2">
    <name type="scientific">Lactarius akahatsu</name>
    <dbReference type="NCBI Taxonomy" id="416441"/>
    <lineage>
        <taxon>Eukaryota</taxon>
        <taxon>Fungi</taxon>
        <taxon>Dikarya</taxon>
        <taxon>Basidiomycota</taxon>
        <taxon>Agaricomycotina</taxon>
        <taxon>Agaricomycetes</taxon>
        <taxon>Russulales</taxon>
        <taxon>Russulaceae</taxon>
        <taxon>Lactarius</taxon>
    </lineage>
</organism>
<evidence type="ECO:0000313" key="2">
    <source>
        <dbReference type="Proteomes" id="UP001201163"/>
    </source>
</evidence>
<dbReference type="EMBL" id="JAKELL010000044">
    <property type="protein sequence ID" value="KAH8988062.1"/>
    <property type="molecule type" value="Genomic_DNA"/>
</dbReference>
<keyword evidence="2" id="KW-1185">Reference proteome</keyword>
<comment type="caution">
    <text evidence="1">The sequence shown here is derived from an EMBL/GenBank/DDBJ whole genome shotgun (WGS) entry which is preliminary data.</text>
</comment>